<accession>A0A0H1R965</accession>
<gene>
    <name evidence="2" type="ORF">AA309_20915</name>
</gene>
<protein>
    <submittedName>
        <fullName evidence="2">Acetyltransferase</fullName>
    </submittedName>
</protein>
<evidence type="ECO:0000313" key="2">
    <source>
        <dbReference type="EMBL" id="KLK91366.1"/>
    </source>
</evidence>
<dbReference type="SUPFAM" id="SSF55729">
    <property type="entry name" value="Acyl-CoA N-acyltransferases (Nat)"/>
    <property type="match status" value="1"/>
</dbReference>
<name>A0A0H1R965_9HYPH</name>
<dbReference type="CDD" id="cd04301">
    <property type="entry name" value="NAT_SF"/>
    <property type="match status" value="1"/>
</dbReference>
<dbReference type="PROSITE" id="PS51186">
    <property type="entry name" value="GNAT"/>
    <property type="match status" value="1"/>
</dbReference>
<dbReference type="Proteomes" id="UP000035489">
    <property type="component" value="Unassembled WGS sequence"/>
</dbReference>
<dbReference type="EMBL" id="LCYG01000056">
    <property type="protein sequence ID" value="KLK91366.1"/>
    <property type="molecule type" value="Genomic_DNA"/>
</dbReference>
<keyword evidence="3" id="KW-1185">Reference proteome</keyword>
<comment type="caution">
    <text evidence="2">The sequence shown here is derived from an EMBL/GenBank/DDBJ whole genome shotgun (WGS) entry which is preliminary data.</text>
</comment>
<feature type="domain" description="N-acetyltransferase" evidence="1">
    <location>
        <begin position="112"/>
        <end position="197"/>
    </location>
</feature>
<proteinExistence type="predicted"/>
<dbReference type="Gene3D" id="3.40.630.30">
    <property type="match status" value="1"/>
</dbReference>
<dbReference type="OrthoDB" id="7057833at2"/>
<dbReference type="PATRIC" id="fig|1225564.3.peg.5519"/>
<dbReference type="STRING" id="1225564.AA309_20915"/>
<dbReference type="PANTHER" id="PTHR42791">
    <property type="entry name" value="GNAT FAMILY ACETYLTRANSFERASE"/>
    <property type="match status" value="1"/>
</dbReference>
<dbReference type="InterPro" id="IPR000182">
    <property type="entry name" value="GNAT_dom"/>
</dbReference>
<evidence type="ECO:0000259" key="1">
    <source>
        <dbReference type="PROSITE" id="PS51186"/>
    </source>
</evidence>
<evidence type="ECO:0000313" key="3">
    <source>
        <dbReference type="Proteomes" id="UP000035489"/>
    </source>
</evidence>
<organism evidence="2 3">
    <name type="scientific">Microvirga vignae</name>
    <dbReference type="NCBI Taxonomy" id="1225564"/>
    <lineage>
        <taxon>Bacteria</taxon>
        <taxon>Pseudomonadati</taxon>
        <taxon>Pseudomonadota</taxon>
        <taxon>Alphaproteobacteria</taxon>
        <taxon>Hyphomicrobiales</taxon>
        <taxon>Methylobacteriaceae</taxon>
        <taxon>Microvirga</taxon>
    </lineage>
</organism>
<dbReference type="InterPro" id="IPR016181">
    <property type="entry name" value="Acyl_CoA_acyltransferase"/>
</dbReference>
<sequence>MGTLPDGQVQTARTEDQSRVISALVLAFSADPANRWMYPAPEAFLRYFPDFARALGGRAFECGTAYFIGDVQAAALWLPPGVQPDEEALMILFQRSLPEQGRRDLFTIFEQMGSYHPHEPHWYLPLIGVDPVHQRKGYGSALLDHVLRGCDEEGVSAFLEASSLESIPLYQRHGFEVLGSIQVGTSPPVTPMLRRPH</sequence>
<dbReference type="InterPro" id="IPR052523">
    <property type="entry name" value="Trichothecene_AcTrans"/>
</dbReference>
<dbReference type="GO" id="GO:0016747">
    <property type="term" value="F:acyltransferase activity, transferring groups other than amino-acyl groups"/>
    <property type="evidence" value="ECO:0007669"/>
    <property type="project" value="InterPro"/>
</dbReference>
<dbReference type="AlphaFoldDB" id="A0A0H1R965"/>
<dbReference type="PANTHER" id="PTHR42791:SF1">
    <property type="entry name" value="N-ACETYLTRANSFERASE DOMAIN-CONTAINING PROTEIN"/>
    <property type="match status" value="1"/>
</dbReference>
<reference evidence="2 3" key="1">
    <citation type="submission" date="2015-05" db="EMBL/GenBank/DDBJ databases">
        <title>Draft genome sequence of Microvirga vignae strain BR3299, a novel nitrogen fixing bacteria isolated from Brazil semi-aired region.</title>
        <authorList>
            <person name="Zilli J.E."/>
            <person name="Passos S.R."/>
            <person name="Leite J."/>
            <person name="Baldani J.I."/>
            <person name="Xavier G.R."/>
            <person name="Rumjaneck N.G."/>
            <person name="Simoes-Araujo J.L."/>
        </authorList>
    </citation>
    <scope>NUCLEOTIDE SEQUENCE [LARGE SCALE GENOMIC DNA]</scope>
    <source>
        <strain evidence="2 3">BR3299</strain>
    </source>
</reference>
<keyword evidence="2" id="KW-0808">Transferase</keyword>
<dbReference type="Pfam" id="PF00583">
    <property type="entry name" value="Acetyltransf_1"/>
    <property type="match status" value="1"/>
</dbReference>